<reference evidence="1 2" key="2">
    <citation type="journal article" date="2010" name="J. Bacteriol.">
        <title>Complete genome sequence of Beijerinckia indica subsp. indica.</title>
        <authorList>
            <person name="Tamas I."/>
            <person name="Dedysh S.N."/>
            <person name="Liesack W."/>
            <person name="Stott M.B."/>
            <person name="Alam M."/>
            <person name="Murrell J.C."/>
            <person name="Dunfield P.F."/>
        </authorList>
    </citation>
    <scope>NUCLEOTIDE SEQUENCE [LARGE SCALE GENOMIC DNA]</scope>
    <source>
        <strain evidence="2">ATCC 9039 / DSM 1715 / NCIMB 8712</strain>
    </source>
</reference>
<dbReference type="PANTHER" id="PTHR34301:SF8">
    <property type="entry name" value="ATPASE DOMAIN-CONTAINING PROTEIN"/>
    <property type="match status" value="1"/>
</dbReference>
<dbReference type="SUPFAM" id="SSF52540">
    <property type="entry name" value="P-loop containing nucleoside triphosphate hydrolases"/>
    <property type="match status" value="1"/>
</dbReference>
<sequence length="437" mass="48440">MSFQFLDPEVGFTSQVITDPHRFVGRADLIKESIDALNSSLGLIAIYGKRGVGKSSLTRQIQALANGNYELVRKAGLSHLLPQKLRKYYTVYYTCDSIISGAQDLVSRLCNDTDEEDGLLRLVPDQGKQLAEFSRSAESSLGLDIKVAKWGAKGQEASKYANAVPGDVIQTFRNFTSAVVEYNNRIFSKRDSVLILLDEFDVIKDKQGLGSLIKSLSSDKVKFGICGIGQDLSSLIADHASVGRLIEQGSIFVKPMPESETREIFKVAEHLYKGKVKFEESVVKKIALLSEGYPYFAQLLGKACVSNANARGTNLVDNEILNLVIENIKSGRAFPNLETAYQRAIGQSEERALLLTLLAEQADECAEYDASLGRVFLSRSRSSAQELGVDYMDQLLPRLIDDRYGPVLVKVPETRGSYEFTDPVFRAYVKLRHIGRI</sequence>
<dbReference type="Proteomes" id="UP000001695">
    <property type="component" value="Chromosome"/>
</dbReference>
<dbReference type="OrthoDB" id="7209686at2"/>
<dbReference type="KEGG" id="bid:Bind_1005"/>
<name>B2II65_BEII9</name>
<accession>B2II65</accession>
<dbReference type="eggNOG" id="COG1672">
    <property type="taxonomic scope" value="Bacteria"/>
</dbReference>
<dbReference type="STRING" id="395963.Bind_1005"/>
<dbReference type="InterPro" id="IPR027417">
    <property type="entry name" value="P-loop_NTPase"/>
</dbReference>
<dbReference type="AlphaFoldDB" id="B2II65"/>
<organism evidence="1 2">
    <name type="scientific">Beijerinckia indica subsp. indica (strain ATCC 9039 / DSM 1715 / NCIMB 8712)</name>
    <dbReference type="NCBI Taxonomy" id="395963"/>
    <lineage>
        <taxon>Bacteria</taxon>
        <taxon>Pseudomonadati</taxon>
        <taxon>Pseudomonadota</taxon>
        <taxon>Alphaproteobacteria</taxon>
        <taxon>Hyphomicrobiales</taxon>
        <taxon>Beijerinckiaceae</taxon>
        <taxon>Beijerinckia</taxon>
    </lineage>
</organism>
<reference evidence="2" key="1">
    <citation type="submission" date="2008-03" db="EMBL/GenBank/DDBJ databases">
        <title>Complete sequence of chromosome of Beijerinckia indica subsp. indica ATCC 9039.</title>
        <authorList>
            <consortium name="US DOE Joint Genome Institute"/>
            <person name="Copeland A."/>
            <person name="Lucas S."/>
            <person name="Lapidus A."/>
            <person name="Glavina del Rio T."/>
            <person name="Dalin E."/>
            <person name="Tice H."/>
            <person name="Bruce D."/>
            <person name="Goodwin L."/>
            <person name="Pitluck S."/>
            <person name="LaButti K."/>
            <person name="Schmutz J."/>
            <person name="Larimer F."/>
            <person name="Land M."/>
            <person name="Hauser L."/>
            <person name="Kyrpides N."/>
            <person name="Mikhailova N."/>
            <person name="Dunfield P.F."/>
            <person name="Dedysh S.N."/>
            <person name="Liesack W."/>
            <person name="Saw J.H."/>
            <person name="Alam M."/>
            <person name="Chen Y."/>
            <person name="Murrell J.C."/>
            <person name="Richardson P."/>
        </authorList>
    </citation>
    <scope>NUCLEOTIDE SEQUENCE [LARGE SCALE GENOMIC DNA]</scope>
    <source>
        <strain evidence="2">ATCC 9039 / DSM 1715 / NCIMB 8712</strain>
    </source>
</reference>
<keyword evidence="2" id="KW-1185">Reference proteome</keyword>
<dbReference type="Gene3D" id="3.40.50.300">
    <property type="entry name" value="P-loop containing nucleotide triphosphate hydrolases"/>
    <property type="match status" value="1"/>
</dbReference>
<proteinExistence type="predicted"/>
<gene>
    <name evidence="1" type="ordered locus">Bind_1005</name>
</gene>
<dbReference type="HOGENOM" id="CLU_626525_0_0_5"/>
<evidence type="ECO:0000313" key="2">
    <source>
        <dbReference type="Proteomes" id="UP000001695"/>
    </source>
</evidence>
<dbReference type="EMBL" id="CP001016">
    <property type="protein sequence ID" value="ACB94648.1"/>
    <property type="molecule type" value="Genomic_DNA"/>
</dbReference>
<dbReference type="PANTHER" id="PTHR34301">
    <property type="entry name" value="DNA-BINDING PROTEIN-RELATED"/>
    <property type="match status" value="1"/>
</dbReference>
<evidence type="ECO:0000313" key="1">
    <source>
        <dbReference type="EMBL" id="ACB94648.1"/>
    </source>
</evidence>
<protein>
    <submittedName>
        <fullName evidence="1">Uncharacterized protein</fullName>
    </submittedName>
</protein>
<dbReference type="RefSeq" id="WP_012384005.1">
    <property type="nucleotide sequence ID" value="NC_010581.1"/>
</dbReference>